<dbReference type="InterPro" id="IPR003594">
    <property type="entry name" value="HATPase_dom"/>
</dbReference>
<keyword evidence="3" id="KW-0418">Kinase</keyword>
<reference evidence="4" key="2">
    <citation type="submission" date="2012-08" db="EMBL/GenBank/DDBJ databases">
        <title>Whole-genome sequence of Nocardiopsis alba strain ATCC BAA-2165 associated with honeybees.</title>
        <authorList>
            <person name="Qiao J."/>
            <person name="Chen L."/>
            <person name="Li Y."/>
            <person name="Wang J."/>
            <person name="Zhang W."/>
            <person name="Chen S."/>
        </authorList>
    </citation>
    <scope>NUCLEOTIDE SEQUENCE [LARGE SCALE GENOMIC DNA]</scope>
    <source>
        <strain evidence="4">ATCC BAA-2165 / BE74</strain>
    </source>
</reference>
<evidence type="ECO:0000256" key="1">
    <source>
        <dbReference type="ARBA" id="ARBA00022527"/>
    </source>
</evidence>
<dbReference type="EMBL" id="CP003788">
    <property type="protein sequence ID" value="AFR08537.1"/>
    <property type="molecule type" value="Genomic_DNA"/>
</dbReference>
<organism evidence="3 4">
    <name type="scientific">Nocardiopsis alba (strain ATCC BAA-2165 / BE74)</name>
    <dbReference type="NCBI Taxonomy" id="1205910"/>
    <lineage>
        <taxon>Bacteria</taxon>
        <taxon>Bacillati</taxon>
        <taxon>Actinomycetota</taxon>
        <taxon>Actinomycetes</taxon>
        <taxon>Streptosporangiales</taxon>
        <taxon>Nocardiopsidaceae</taxon>
        <taxon>Nocardiopsis</taxon>
    </lineage>
</organism>
<dbReference type="InterPro" id="IPR050267">
    <property type="entry name" value="Anti-sigma-factor_SerPK"/>
</dbReference>
<evidence type="ECO:0000313" key="3">
    <source>
        <dbReference type="EMBL" id="AFR08537.1"/>
    </source>
</evidence>
<dbReference type="PANTHER" id="PTHR35526">
    <property type="entry name" value="ANTI-SIGMA-F FACTOR RSBW-RELATED"/>
    <property type="match status" value="1"/>
</dbReference>
<dbReference type="eggNOG" id="COG3920">
    <property type="taxonomic scope" value="Bacteria"/>
</dbReference>
<reference evidence="3 4" key="1">
    <citation type="journal article" date="2012" name="J. Bacteriol.">
        <title>Whole-Genome Sequence of Nocardiopsis alba Strain ATCC BAA-2165, Associated with Honeybees.</title>
        <authorList>
            <person name="Qiao J."/>
            <person name="Chen L."/>
            <person name="Li Y."/>
            <person name="Wang J."/>
            <person name="Zhang W."/>
            <person name="Chen S."/>
        </authorList>
    </citation>
    <scope>NUCLEOTIDE SEQUENCE [LARGE SCALE GENOMIC DNA]</scope>
    <source>
        <strain evidence="4">ATCC BAA-2165 / BE74</strain>
    </source>
</reference>
<dbReference type="SUPFAM" id="SSF55874">
    <property type="entry name" value="ATPase domain of HSP90 chaperone/DNA topoisomerase II/histidine kinase"/>
    <property type="match status" value="1"/>
</dbReference>
<evidence type="ECO:0000259" key="2">
    <source>
        <dbReference type="Pfam" id="PF13581"/>
    </source>
</evidence>
<dbReference type="Pfam" id="PF13581">
    <property type="entry name" value="HATPase_c_2"/>
    <property type="match status" value="1"/>
</dbReference>
<dbReference type="PATRIC" id="fig|1205910.3.peg.1238"/>
<dbReference type="CDD" id="cd16936">
    <property type="entry name" value="HATPase_RsbW-like"/>
    <property type="match status" value="1"/>
</dbReference>
<dbReference type="PANTHER" id="PTHR35526:SF3">
    <property type="entry name" value="ANTI-SIGMA-F FACTOR RSBW"/>
    <property type="match status" value="1"/>
</dbReference>
<accession>J7LDH4</accession>
<dbReference type="HOGENOM" id="CLU_090336_4_1_11"/>
<dbReference type="GO" id="GO:0004674">
    <property type="term" value="F:protein serine/threonine kinase activity"/>
    <property type="evidence" value="ECO:0007669"/>
    <property type="project" value="UniProtKB-KW"/>
</dbReference>
<gene>
    <name evidence="3" type="ordered locus">B005_1303</name>
</gene>
<proteinExistence type="predicted"/>
<dbReference type="Proteomes" id="UP000003779">
    <property type="component" value="Chromosome"/>
</dbReference>
<keyword evidence="3" id="KW-0808">Transferase</keyword>
<dbReference type="AlphaFoldDB" id="J7LDH4"/>
<evidence type="ECO:0000313" key="4">
    <source>
        <dbReference type="Proteomes" id="UP000003779"/>
    </source>
</evidence>
<dbReference type="STRING" id="1205910.B005_1303"/>
<dbReference type="Gene3D" id="3.30.565.10">
    <property type="entry name" value="Histidine kinase-like ATPase, C-terminal domain"/>
    <property type="match status" value="1"/>
</dbReference>
<sequence length="184" mass="19271">MMNVELMPLEPAAGASWDPPSPAEASKAVPGGWWDPSLGNLRIDEGTLGVGMAGHAYAAVPTSVSRARRFAVACLAEWGMPAAADDLGLIVSELVGNACRHAVTGRIPSRTRVLLQLRPLPSIDAVVCMVSDPETRGPAQAPTDRFAESGRGLGLVAAFSREWGWSTVAGQGKVVWAICGSEPR</sequence>
<keyword evidence="1" id="KW-0723">Serine/threonine-protein kinase</keyword>
<protein>
    <submittedName>
        <fullName evidence="3">Histidine kinase-like ATPase domain protein</fullName>
    </submittedName>
</protein>
<name>J7LDH4_NOCAA</name>
<dbReference type="KEGG" id="nal:B005_1303"/>
<dbReference type="InterPro" id="IPR036890">
    <property type="entry name" value="HATPase_C_sf"/>
</dbReference>
<feature type="domain" description="Histidine kinase/HSP90-like ATPase" evidence="2">
    <location>
        <begin position="59"/>
        <end position="177"/>
    </location>
</feature>